<dbReference type="Pfam" id="PF12078">
    <property type="entry name" value="DUF3557"/>
    <property type="match status" value="2"/>
</dbReference>
<organism evidence="2">
    <name type="scientific">Caenorhabditis remanei</name>
    <name type="common">Caenorhabditis vulgaris</name>
    <dbReference type="NCBI Taxonomy" id="31234"/>
    <lineage>
        <taxon>Eukaryota</taxon>
        <taxon>Metazoa</taxon>
        <taxon>Ecdysozoa</taxon>
        <taxon>Nematoda</taxon>
        <taxon>Chromadorea</taxon>
        <taxon>Rhabditida</taxon>
        <taxon>Rhabditina</taxon>
        <taxon>Rhabditomorpha</taxon>
        <taxon>Rhabditoidea</taxon>
        <taxon>Rhabditidae</taxon>
        <taxon>Peloderinae</taxon>
        <taxon>Caenorhabditis</taxon>
    </lineage>
</organism>
<dbReference type="EMBL" id="DS268430">
    <property type="protein sequence ID" value="EFO96175.1"/>
    <property type="molecule type" value="Genomic_DNA"/>
</dbReference>
<dbReference type="OrthoDB" id="5885055at2759"/>
<dbReference type="PANTHER" id="PTHR31379:SF1">
    <property type="entry name" value="F-BOX C PROTEIN-RELATED"/>
    <property type="match status" value="1"/>
</dbReference>
<protein>
    <submittedName>
        <fullName evidence="1">Uncharacterized protein</fullName>
    </submittedName>
</protein>
<dbReference type="InParanoid" id="E3M9J4"/>
<dbReference type="Proteomes" id="UP000008281">
    <property type="component" value="Unassembled WGS sequence"/>
</dbReference>
<dbReference type="InterPro" id="IPR021942">
    <property type="entry name" value="DUF3557"/>
</dbReference>
<proteinExistence type="predicted"/>
<sequence length="794" mass="92177">MTYDLSYPGQRCIIEFLEANKRIHLVSRSPALQKAEKSIPFNLDHIQIKINSLALNNISIEIHIATEQITENDPRYESRPDEVKMQPGFIRSGHSDSVWHRRFNEVVFFRNGERIAGRPLPENVKDYIALEKLNQIMLGGRKDIQVNILEFNTYYSRVILRLPEGLNFRIKELNTNREDFKYYLPLIDVSSFPLKKLQIPFLGSQIFEHQIVKNSDFLAINEMSLQLNESIPLNDINKLTNKTVLIQHSKIGEEGVMTLIRNWLSGEKSIGTTLMLEKSFMPINQAILMSIKETYEEFEDDLEHVEENFLPNCPRFCIPINNSSNLLVYGVDRGIDNNFNWHISAVVMKVVATTSEVIPRNYQNELSNEAFILSHCVAPLKISLKISVTPSDGNDKTTRIECIVRYLDSSQKLELAQRCLELRTADRTTPLRIYDLKLNPMDVRINDTTYGVTLHKVPRRTEYLPEYIHENSHSSDNIFYDVDQYGFKDYSVGPDDSFFWESSEPSIDYEYYVNILLEMHSLTRADLSESAEKARSDISLSKTPDMSKLQCLFDRKDDDYLFPYILRHMGMNPHEMPYYYCIGLNVSTSNEKKTELVNYTCKLVNVVKYMFAKIFGNRELVIAKKMEIRSFYCFRYKFRSHFIVSDLTISSDYSKVLNELGPLLNNTGQRSLQSLRIVVHDNNNDINHAIIKTAEFLTVEEGLSNEQLRQLSNKRVIFCNYGYQREILFLVGEWKRNTPAIGTHYSFPVFDIADQVVYGALDEILRQLDGSSERLYPETKKTKFPHCITFKLSR</sequence>
<evidence type="ECO:0000313" key="1">
    <source>
        <dbReference type="EMBL" id="EFO96175.1"/>
    </source>
</evidence>
<evidence type="ECO:0000313" key="2">
    <source>
        <dbReference type="Proteomes" id="UP000008281"/>
    </source>
</evidence>
<dbReference type="PANTHER" id="PTHR31379">
    <property type="entry name" value="F-BOX C PROTEIN-RELATED-RELATED"/>
    <property type="match status" value="1"/>
</dbReference>
<dbReference type="HOGENOM" id="CLU_353828_0_0_1"/>
<dbReference type="eggNOG" id="ENOG502TJ2M">
    <property type="taxonomic scope" value="Eukaryota"/>
</dbReference>
<name>E3M9J4_CAERE</name>
<gene>
    <name evidence="1" type="ORF">CRE_14563</name>
</gene>
<keyword evidence="2" id="KW-1185">Reference proteome</keyword>
<reference evidence="1" key="1">
    <citation type="submission" date="2007-07" db="EMBL/GenBank/DDBJ databases">
        <title>PCAP assembly of the Caenorhabditis remanei genome.</title>
        <authorList>
            <consortium name="The Caenorhabditis remanei Sequencing Consortium"/>
            <person name="Wilson R.K."/>
        </authorList>
    </citation>
    <scope>NUCLEOTIDE SEQUENCE [LARGE SCALE GENOMIC DNA]</scope>
    <source>
        <strain evidence="1">PB4641</strain>
    </source>
</reference>
<dbReference type="AlphaFoldDB" id="E3M9J4"/>
<accession>E3M9J4</accession>